<dbReference type="GO" id="GO:0016289">
    <property type="term" value="F:acyl-CoA hydrolase activity"/>
    <property type="evidence" value="ECO:0007669"/>
    <property type="project" value="TreeGrafter"/>
</dbReference>
<evidence type="ECO:0000313" key="3">
    <source>
        <dbReference type="Proteomes" id="UP000321595"/>
    </source>
</evidence>
<dbReference type="InterPro" id="IPR029069">
    <property type="entry name" value="HotDog_dom_sf"/>
</dbReference>
<keyword evidence="3" id="KW-1185">Reference proteome</keyword>
<feature type="domain" description="Thioesterase" evidence="1">
    <location>
        <begin position="40"/>
        <end position="111"/>
    </location>
</feature>
<dbReference type="CDD" id="cd03443">
    <property type="entry name" value="PaaI_thioesterase"/>
    <property type="match status" value="1"/>
</dbReference>
<proteinExistence type="predicted"/>
<dbReference type="EMBL" id="CP042467">
    <property type="protein sequence ID" value="QED30136.1"/>
    <property type="molecule type" value="Genomic_DNA"/>
</dbReference>
<name>A0A5B8Y2C3_9DELT</name>
<protein>
    <submittedName>
        <fullName evidence="2">Thioesterase</fullName>
    </submittedName>
</protein>
<evidence type="ECO:0000259" key="1">
    <source>
        <dbReference type="Pfam" id="PF03061"/>
    </source>
</evidence>
<accession>A0A5B8Y2C3</accession>
<evidence type="ECO:0000313" key="2">
    <source>
        <dbReference type="EMBL" id="QED30136.1"/>
    </source>
</evidence>
<dbReference type="InterPro" id="IPR006683">
    <property type="entry name" value="Thioestr_dom"/>
</dbReference>
<dbReference type="PANTHER" id="PTHR42856:SF1">
    <property type="entry name" value="ACYL-COENZYME A THIOESTERASE PAAI"/>
    <property type="match status" value="1"/>
</dbReference>
<gene>
    <name evidence="2" type="ORF">FRD01_23455</name>
</gene>
<dbReference type="SUPFAM" id="SSF54637">
    <property type="entry name" value="Thioesterase/thiol ester dehydrase-isomerase"/>
    <property type="match status" value="1"/>
</dbReference>
<dbReference type="Proteomes" id="UP000321595">
    <property type="component" value="Chromosome"/>
</dbReference>
<dbReference type="OrthoDB" id="5323777at2"/>
<sequence length="127" mass="13475">MEAKTHLGINAGLVGEVVELSEGGAECRLETLETMSADAHGLVHGGFVFGLADYAAMLAVNHPNVVLGAAESRFLAPVKVGESVVARAKVVEEKGKKRIVECDAFVSDRHVFAATFTAFVLEKHVLD</sequence>
<dbReference type="AlphaFoldDB" id="A0A5B8Y2C3"/>
<dbReference type="Pfam" id="PF03061">
    <property type="entry name" value="4HBT"/>
    <property type="match status" value="1"/>
</dbReference>
<dbReference type="RefSeq" id="WP_146963557.1">
    <property type="nucleotide sequence ID" value="NZ_CP042467.1"/>
</dbReference>
<reference evidence="2 3" key="1">
    <citation type="submission" date="2019-08" db="EMBL/GenBank/DDBJ databases">
        <authorList>
            <person name="Liang Q."/>
        </authorList>
    </citation>
    <scope>NUCLEOTIDE SEQUENCE [LARGE SCALE GENOMIC DNA]</scope>
    <source>
        <strain evidence="2 3">V1718</strain>
    </source>
</reference>
<dbReference type="KEGG" id="bbae:FRD01_23455"/>
<dbReference type="PANTHER" id="PTHR42856">
    <property type="entry name" value="ACYL-COENZYME A THIOESTERASE PAAI"/>
    <property type="match status" value="1"/>
</dbReference>
<organism evidence="2 3">
    <name type="scientific">Microvenator marinus</name>
    <dbReference type="NCBI Taxonomy" id="2600177"/>
    <lineage>
        <taxon>Bacteria</taxon>
        <taxon>Deltaproteobacteria</taxon>
        <taxon>Bradymonadales</taxon>
        <taxon>Microvenatoraceae</taxon>
        <taxon>Microvenator</taxon>
    </lineage>
</organism>
<dbReference type="Gene3D" id="3.10.129.10">
    <property type="entry name" value="Hotdog Thioesterase"/>
    <property type="match status" value="1"/>
</dbReference>
<dbReference type="InterPro" id="IPR052723">
    <property type="entry name" value="Acyl-CoA_thioesterase_PaaI"/>
</dbReference>